<evidence type="ECO:0000259" key="4">
    <source>
        <dbReference type="Pfam" id="PF25881"/>
    </source>
</evidence>
<dbReference type="Gene3D" id="2.40.50.100">
    <property type="match status" value="1"/>
</dbReference>
<dbReference type="PROSITE" id="PS51257">
    <property type="entry name" value="PROKAR_LIPOPROTEIN"/>
    <property type="match status" value="1"/>
</dbReference>
<dbReference type="SUPFAM" id="SSF111369">
    <property type="entry name" value="HlyD-like secretion proteins"/>
    <property type="match status" value="1"/>
</dbReference>
<feature type="domain" description="YbhG-like alpha-helical hairpin" evidence="4">
    <location>
        <begin position="79"/>
        <end position="199"/>
    </location>
</feature>
<evidence type="ECO:0000256" key="3">
    <source>
        <dbReference type="SAM" id="Coils"/>
    </source>
</evidence>
<keyword evidence="2 3" id="KW-0175">Coiled coil</keyword>
<comment type="subcellular location">
    <subcellularLocation>
        <location evidence="1">Cell envelope</location>
    </subcellularLocation>
</comment>
<evidence type="ECO:0000313" key="5">
    <source>
        <dbReference type="EMBL" id="SUZ69134.1"/>
    </source>
</evidence>
<organism evidence="5">
    <name type="scientific">marine metagenome</name>
    <dbReference type="NCBI Taxonomy" id="408172"/>
    <lineage>
        <taxon>unclassified sequences</taxon>
        <taxon>metagenomes</taxon>
        <taxon>ecological metagenomes</taxon>
    </lineage>
</organism>
<dbReference type="Gene3D" id="1.10.287.470">
    <property type="entry name" value="Helix hairpin bin"/>
    <property type="match status" value="1"/>
</dbReference>
<sequence>MTSKKNIVVNIFIILQLLGLSACSDDKAVIRVVGQLESDRIELTAEFAEPIVEWVVREGESVEKGQIILQQNDSRILARMAEAEASLEQHRARLDELIRGPREEQIIAARSNVAGAIHDLEFREIEYERALKVHELKLSSPKSLDSAKATVDSAKATLEFHEAQLKELLTGTTIEELRQSESRVKQAEAILSSLNIDLDRHEIIAPVDGIVDVILFEVGERPNIGVPTVVMLAGTQPYVRAYIPETVRALLRTGDPATIYIDGIEEVFTGRIRWISTEAAFTPYFALTQKDRGRLTFFSKIDVLSEDKRLADGVPVEVEFKDL</sequence>
<proteinExistence type="predicted"/>
<dbReference type="PANTHER" id="PTHR32347">
    <property type="entry name" value="EFFLUX SYSTEM COMPONENT YKNX-RELATED"/>
    <property type="match status" value="1"/>
</dbReference>
<reference evidence="5" key="1">
    <citation type="submission" date="2018-05" db="EMBL/GenBank/DDBJ databases">
        <authorList>
            <person name="Lanie J.A."/>
            <person name="Ng W.-L."/>
            <person name="Kazmierczak K.M."/>
            <person name="Andrzejewski T.M."/>
            <person name="Davidsen T.M."/>
            <person name="Wayne K.J."/>
            <person name="Tettelin H."/>
            <person name="Glass J.I."/>
            <person name="Rusch D."/>
            <person name="Podicherti R."/>
            <person name="Tsui H.-C.T."/>
            <person name="Winkler M.E."/>
        </authorList>
    </citation>
    <scope>NUCLEOTIDE SEQUENCE</scope>
</reference>
<dbReference type="InterPro" id="IPR050465">
    <property type="entry name" value="UPF0194_transport"/>
</dbReference>
<dbReference type="Gene3D" id="2.40.30.170">
    <property type="match status" value="1"/>
</dbReference>
<evidence type="ECO:0000256" key="2">
    <source>
        <dbReference type="ARBA" id="ARBA00023054"/>
    </source>
</evidence>
<dbReference type="AlphaFoldDB" id="A0A381PR96"/>
<dbReference type="PANTHER" id="PTHR32347:SF29">
    <property type="entry name" value="UPF0194 MEMBRANE PROTEIN YBHG"/>
    <property type="match status" value="1"/>
</dbReference>
<dbReference type="InterPro" id="IPR059052">
    <property type="entry name" value="HH_YbhG-like"/>
</dbReference>
<name>A0A381PR96_9ZZZZ</name>
<dbReference type="Pfam" id="PF25881">
    <property type="entry name" value="HH_YBHG"/>
    <property type="match status" value="1"/>
</dbReference>
<gene>
    <name evidence="5" type="ORF">METZ01_LOCUS21988</name>
</gene>
<protein>
    <recommendedName>
        <fullName evidence="4">YbhG-like alpha-helical hairpin domain-containing protein</fullName>
    </recommendedName>
</protein>
<evidence type="ECO:0000256" key="1">
    <source>
        <dbReference type="ARBA" id="ARBA00004196"/>
    </source>
</evidence>
<accession>A0A381PR96</accession>
<dbReference type="EMBL" id="UINC01001053">
    <property type="protein sequence ID" value="SUZ69134.1"/>
    <property type="molecule type" value="Genomic_DNA"/>
</dbReference>
<dbReference type="GO" id="GO:0030313">
    <property type="term" value="C:cell envelope"/>
    <property type="evidence" value="ECO:0007669"/>
    <property type="project" value="UniProtKB-SubCell"/>
</dbReference>
<feature type="coiled-coil region" evidence="3">
    <location>
        <begin position="144"/>
        <end position="197"/>
    </location>
</feature>